<proteinExistence type="predicted"/>
<evidence type="ECO:0000313" key="5">
    <source>
        <dbReference type="Proteomes" id="UP000595446"/>
    </source>
</evidence>
<sequence length="303" mass="33948">MSWPAQPAGATQPLGSGELNASTPPPKPRRREPRWYCTIGGWRGLCWLGGGVAASVAIGWYIVFSPGESGSKAQWFFGAVVFGVGLIALWQTVAIQRQAARNAAESHERLRSQLAAAEERSARELALTRRLHQTEMEAQRALHRAEMEAQRELARAERAHLLQRLQKQALVEVSRAVGAHTRMLALLWDEGARVLRFDDRDQREQAMTPIIERIAQVVDDFAVEIDNAHLLVEDEHLHRALQHVNEAAVMAMRVAEEVHAAVVEGHQPHPNPIPAVQRLMYKRATEARRLAWDLLRAGLRDRG</sequence>
<evidence type="ECO:0000256" key="3">
    <source>
        <dbReference type="SAM" id="Phobius"/>
    </source>
</evidence>
<dbReference type="EMBL" id="AP024237">
    <property type="protein sequence ID" value="BCO38355.1"/>
    <property type="molecule type" value="Genomic_DNA"/>
</dbReference>
<dbReference type="AlphaFoldDB" id="A0A7R7YUZ4"/>
<keyword evidence="3" id="KW-0812">Transmembrane</keyword>
<keyword evidence="1" id="KW-0175">Coiled coil</keyword>
<feature type="region of interest" description="Disordered" evidence="2">
    <location>
        <begin position="1"/>
        <end position="33"/>
    </location>
</feature>
<dbReference type="Proteomes" id="UP000595446">
    <property type="component" value="Chromosome"/>
</dbReference>
<gene>
    <name evidence="4" type="ORF">MHEC_47880</name>
</gene>
<organism evidence="4 5">
    <name type="scientific">Mycobacterium heckeshornense</name>
    <dbReference type="NCBI Taxonomy" id="110505"/>
    <lineage>
        <taxon>Bacteria</taxon>
        <taxon>Bacillati</taxon>
        <taxon>Actinomycetota</taxon>
        <taxon>Actinomycetes</taxon>
        <taxon>Mycobacteriales</taxon>
        <taxon>Mycobacteriaceae</taxon>
        <taxon>Mycobacterium</taxon>
    </lineage>
</organism>
<keyword evidence="5" id="KW-1185">Reference proteome</keyword>
<feature type="transmembrane region" description="Helical" evidence="3">
    <location>
        <begin position="75"/>
        <end position="95"/>
    </location>
</feature>
<accession>A0A7R7YUZ4</accession>
<reference evidence="4 5" key="1">
    <citation type="submission" date="2020-12" db="EMBL/GenBank/DDBJ databases">
        <title>Complete genome sequence of Mycobacterium heckeshornense JCM 15655T, closely related to a pathogenic non-tuberculous mycobacterial species Mycobacterium xenopi.</title>
        <authorList>
            <person name="Yoshida M."/>
            <person name="Fukano H."/>
            <person name="Asakura T."/>
            <person name="Suzuki M."/>
            <person name="Hoshino Y."/>
        </authorList>
    </citation>
    <scope>NUCLEOTIDE SEQUENCE [LARGE SCALE GENOMIC DNA]</scope>
    <source>
        <strain evidence="4 5">JCM 15655</strain>
    </source>
</reference>
<keyword evidence="3" id="KW-1133">Transmembrane helix</keyword>
<feature type="coiled-coil region" evidence="1">
    <location>
        <begin position="100"/>
        <end position="164"/>
    </location>
</feature>
<name>A0A7R7YUZ4_9MYCO</name>
<feature type="transmembrane region" description="Helical" evidence="3">
    <location>
        <begin position="44"/>
        <end position="63"/>
    </location>
</feature>
<evidence type="ECO:0000256" key="1">
    <source>
        <dbReference type="SAM" id="Coils"/>
    </source>
</evidence>
<evidence type="ECO:0000256" key="2">
    <source>
        <dbReference type="SAM" id="MobiDB-lite"/>
    </source>
</evidence>
<dbReference type="RefSeq" id="WP_235434789.1">
    <property type="nucleotide sequence ID" value="NZ_AP024237.1"/>
</dbReference>
<evidence type="ECO:0000313" key="4">
    <source>
        <dbReference type="EMBL" id="BCO38355.1"/>
    </source>
</evidence>
<keyword evidence="3" id="KW-0472">Membrane</keyword>
<protein>
    <submittedName>
        <fullName evidence="4">Uncharacterized protein</fullName>
    </submittedName>
</protein>